<feature type="coiled-coil region" evidence="1">
    <location>
        <begin position="437"/>
        <end position="484"/>
    </location>
</feature>
<keyword evidence="1" id="KW-0175">Coiled coil</keyword>
<dbReference type="AlphaFoldDB" id="A0A841TZQ2"/>
<dbReference type="InterPro" id="IPR011990">
    <property type="entry name" value="TPR-like_helical_dom_sf"/>
</dbReference>
<dbReference type="SUPFAM" id="SSF53098">
    <property type="entry name" value="Ribonuclease H-like"/>
    <property type="match status" value="1"/>
</dbReference>
<dbReference type="Pfam" id="PF13482">
    <property type="entry name" value="RNase_H_2"/>
    <property type="match status" value="1"/>
</dbReference>
<evidence type="ECO:0000313" key="3">
    <source>
        <dbReference type="EMBL" id="MBB6691144.1"/>
    </source>
</evidence>
<feature type="domain" description="YprB ribonuclease H-like" evidence="2">
    <location>
        <begin position="154"/>
        <end position="324"/>
    </location>
</feature>
<dbReference type="Proteomes" id="UP000553776">
    <property type="component" value="Unassembled WGS sequence"/>
</dbReference>
<dbReference type="PANTHER" id="PTHR38462">
    <property type="entry name" value="EXONUCLEASE-LIKE PROTEIN"/>
    <property type="match status" value="1"/>
</dbReference>
<dbReference type="Gene3D" id="3.30.420.10">
    <property type="entry name" value="Ribonuclease H-like superfamily/Ribonuclease H"/>
    <property type="match status" value="1"/>
</dbReference>
<evidence type="ECO:0000256" key="1">
    <source>
        <dbReference type="SAM" id="Coils"/>
    </source>
</evidence>
<sequence length="490" mass="54278">MSGGLRERLERLRAQAAAAKAADEAYIAQAKAETAAEEREGAAAQALARPGAAGLDAASSTGEAAAVAVAREAEKEKAQSELHPSFARLGVEQADNEFGSFLLRRLAYPLASRHGLYELRELLDYAPWLEPVASRQNKGADDLSGLPIEAGRLLFLDTETTGLGVGAGNVPFMIGIGYVEPAEGKLYVEQTLIRHPGEEKAMLHYLLGRMANRTHLVTYNGRSFDWPVLAGRYILNGWRRKGPEPGHLDFLHPSRALWRNTLESCRLSRIEQDRLGIAREEDVPGSLAPELYVKFLSDGDAAHLEGVYLHNERDVLTLVTLATHFGALLAGSGRLGLGEEAAGDGIPEAAEELFRTAAWLDAHGRTDRSERLFEALAARQDEAASRWWLKTALRYKKLGRFEAAVPLWLRAADRAEKAAFPSYEAHVELAMFYEHRAKNASEALRFAERALELALRRPVSAREQARIREEREGLRHRVERLRRKSRGSRT</sequence>
<name>A0A841TZQ2_9BACL</name>
<accession>A0A841TZQ2</accession>
<reference evidence="3 4" key="1">
    <citation type="submission" date="2020-08" db="EMBL/GenBank/DDBJ databases">
        <title>Cohnella phylogeny.</title>
        <authorList>
            <person name="Dunlap C."/>
        </authorList>
    </citation>
    <scope>NUCLEOTIDE SEQUENCE [LARGE SCALE GENOMIC DNA]</scope>
    <source>
        <strain evidence="3 4">DSM 25239</strain>
    </source>
</reference>
<evidence type="ECO:0000259" key="2">
    <source>
        <dbReference type="Pfam" id="PF13482"/>
    </source>
</evidence>
<evidence type="ECO:0000313" key="4">
    <source>
        <dbReference type="Proteomes" id="UP000553776"/>
    </source>
</evidence>
<dbReference type="InterPro" id="IPR038720">
    <property type="entry name" value="YprB_RNase_H-like_dom"/>
</dbReference>
<proteinExistence type="predicted"/>
<comment type="caution">
    <text evidence="3">The sequence shown here is derived from an EMBL/GenBank/DDBJ whole genome shotgun (WGS) entry which is preliminary data.</text>
</comment>
<dbReference type="SUPFAM" id="SSF48452">
    <property type="entry name" value="TPR-like"/>
    <property type="match status" value="1"/>
</dbReference>
<dbReference type="InterPro" id="IPR012337">
    <property type="entry name" value="RNaseH-like_sf"/>
</dbReference>
<dbReference type="PANTHER" id="PTHR38462:SF1">
    <property type="entry name" value="YPRB RIBONUCLEASE H-LIKE DOMAIN-CONTAINING PROTEIN"/>
    <property type="match status" value="1"/>
</dbReference>
<keyword evidence="4" id="KW-1185">Reference proteome</keyword>
<dbReference type="RefSeq" id="WP_185135145.1">
    <property type="nucleotide sequence ID" value="NZ_BORM01000005.1"/>
</dbReference>
<dbReference type="InterPro" id="IPR036397">
    <property type="entry name" value="RNaseH_sf"/>
</dbReference>
<gene>
    <name evidence="3" type="ORF">H7B90_06975</name>
</gene>
<dbReference type="EMBL" id="JACJVR010000022">
    <property type="protein sequence ID" value="MBB6691144.1"/>
    <property type="molecule type" value="Genomic_DNA"/>
</dbReference>
<dbReference type="GO" id="GO:0003676">
    <property type="term" value="F:nucleic acid binding"/>
    <property type="evidence" value="ECO:0007669"/>
    <property type="project" value="InterPro"/>
</dbReference>
<protein>
    <submittedName>
        <fullName evidence="3">Ribonuclease H-like domain-containing protein</fullName>
    </submittedName>
</protein>
<organism evidence="3 4">
    <name type="scientific">Cohnella xylanilytica</name>
    <dbReference type="NCBI Taxonomy" id="557555"/>
    <lineage>
        <taxon>Bacteria</taxon>
        <taxon>Bacillati</taxon>
        <taxon>Bacillota</taxon>
        <taxon>Bacilli</taxon>
        <taxon>Bacillales</taxon>
        <taxon>Paenibacillaceae</taxon>
        <taxon>Cohnella</taxon>
    </lineage>
</organism>